<dbReference type="AlphaFoldDB" id="A0A0U5H344"/>
<evidence type="ECO:0000313" key="3">
    <source>
        <dbReference type="Proteomes" id="UP000066737"/>
    </source>
</evidence>
<protein>
    <submittedName>
        <fullName evidence="2">Uncharacterized protein</fullName>
    </submittedName>
</protein>
<gene>
    <name evidence="2" type="ORF">HHUB_2026</name>
</gene>
<dbReference type="RefSeq" id="WP_157533979.1">
    <property type="nucleotide sequence ID" value="NZ_LN831302.1"/>
</dbReference>
<feature type="transmembrane region" description="Helical" evidence="1">
    <location>
        <begin position="110"/>
        <end position="128"/>
    </location>
</feature>
<dbReference type="KEGG" id="hhb:Hhub_2026"/>
<dbReference type="Proteomes" id="UP000066737">
    <property type="component" value="Chromosome I"/>
</dbReference>
<feature type="transmembrane region" description="Helical" evidence="1">
    <location>
        <begin position="73"/>
        <end position="98"/>
    </location>
</feature>
<dbReference type="STRING" id="1407499.HHUB_2026"/>
<organism evidence="2 3">
    <name type="scientific">Halobacterium hubeiense</name>
    <dbReference type="NCBI Taxonomy" id="1407499"/>
    <lineage>
        <taxon>Archaea</taxon>
        <taxon>Methanobacteriati</taxon>
        <taxon>Methanobacteriota</taxon>
        <taxon>Stenosarchaea group</taxon>
        <taxon>Halobacteria</taxon>
        <taxon>Halobacteriales</taxon>
        <taxon>Halobacteriaceae</taxon>
        <taxon>Halobacterium</taxon>
    </lineage>
</organism>
<dbReference type="EMBL" id="LN831302">
    <property type="protein sequence ID" value="CQH53957.1"/>
    <property type="molecule type" value="Genomic_DNA"/>
</dbReference>
<feature type="transmembrane region" description="Helical" evidence="1">
    <location>
        <begin position="198"/>
        <end position="216"/>
    </location>
</feature>
<feature type="transmembrane region" description="Helical" evidence="1">
    <location>
        <begin position="228"/>
        <end position="250"/>
    </location>
</feature>
<evidence type="ECO:0000313" key="2">
    <source>
        <dbReference type="EMBL" id="CQH53957.1"/>
    </source>
</evidence>
<feature type="transmembrane region" description="Helical" evidence="1">
    <location>
        <begin position="171"/>
        <end position="192"/>
    </location>
</feature>
<reference evidence="3" key="1">
    <citation type="journal article" date="2016" name="Environ. Microbiol.">
        <title>The complete genome of a viable archaeum isolated from 123-million-year-old rock salt.</title>
        <authorList>
            <person name="Jaakkola S.T."/>
            <person name="Pfeiffer F."/>
            <person name="Ravantti J.J."/>
            <person name="Guo Q."/>
            <person name="Liu Y."/>
            <person name="Chen X."/>
            <person name="Ma H."/>
            <person name="Yang C."/>
            <person name="Oksanen H.M."/>
            <person name="Bamford D.H."/>
        </authorList>
    </citation>
    <scope>NUCLEOTIDE SEQUENCE</scope>
    <source>
        <strain evidence="3">JI20-1</strain>
    </source>
</reference>
<keyword evidence="1" id="KW-0472">Membrane</keyword>
<dbReference type="GeneID" id="43331046"/>
<keyword evidence="1" id="KW-0812">Transmembrane</keyword>
<feature type="transmembrane region" description="Helical" evidence="1">
    <location>
        <begin position="359"/>
        <end position="375"/>
    </location>
</feature>
<name>A0A0U5H344_9EURY</name>
<accession>A0A0U5H344</accession>
<feature type="transmembrane region" description="Helical" evidence="1">
    <location>
        <begin position="262"/>
        <end position="278"/>
    </location>
</feature>
<keyword evidence="3" id="KW-1185">Reference proteome</keyword>
<feature type="transmembrane region" description="Helical" evidence="1">
    <location>
        <begin position="381"/>
        <end position="398"/>
    </location>
</feature>
<proteinExistence type="predicted"/>
<feature type="transmembrane region" description="Helical" evidence="1">
    <location>
        <begin position="290"/>
        <end position="313"/>
    </location>
</feature>
<evidence type="ECO:0000256" key="1">
    <source>
        <dbReference type="SAM" id="Phobius"/>
    </source>
</evidence>
<sequence>MGQRDFVAPFLLIISSLAGLADYLLPIVFVWRPEISPVVQTFLFALAVAEYAPDFTRQGNYWVYQLGKILSAVAIFGLVTFHTILVPFLISIIYFLISLNKSPIPTSAKAIVRFLAYVLLTSFLVGVGDVFSPVFEILLFIAGMSILFKYFPVKKPKTSLDSQMVRAIGDIIYTPFLTVLSAVLLATIFISLSYSQEFFTMLVVAFLPNFLALFVGSPVAAVSAVANILFLFIISFYFAYLLVGVSEIWIPERSLEGNIPGLYGTAIIPIFGYIFTRLPHHNTGVVSANYSIFGVLASLLGIILLLVYSSAIFPPINRKFSYTMHFTVPSDDLVSGKKHLTISLFTMFLYISYLVRDDVLLMVYFAWLLWFPVLWVRNSGVAGRTFWVLVMVLLDILFIQSGQGGVADHIMLGGVVIRNVGILGIVCQIIEEYQTD</sequence>
<feature type="transmembrane region" description="Helical" evidence="1">
    <location>
        <begin position="6"/>
        <end position="25"/>
    </location>
</feature>
<feature type="transmembrane region" description="Helical" evidence="1">
    <location>
        <begin position="134"/>
        <end position="151"/>
    </location>
</feature>
<keyword evidence="1" id="KW-1133">Transmembrane helix</keyword>